<dbReference type="InterPro" id="IPR001646">
    <property type="entry name" value="5peptide_repeat"/>
</dbReference>
<dbReference type="Gene3D" id="2.160.20.80">
    <property type="entry name" value="E3 ubiquitin-protein ligase SopA"/>
    <property type="match status" value="1"/>
</dbReference>
<gene>
    <name evidence="1" type="ORF">D7Y13_43375</name>
</gene>
<dbReference type="GO" id="GO:0004674">
    <property type="term" value="F:protein serine/threonine kinase activity"/>
    <property type="evidence" value="ECO:0007669"/>
    <property type="project" value="UniProtKB-KW"/>
</dbReference>
<keyword evidence="2" id="KW-1185">Reference proteome</keyword>
<dbReference type="Proteomes" id="UP000278907">
    <property type="component" value="Unassembled WGS sequence"/>
</dbReference>
<proteinExistence type="predicted"/>
<reference evidence="1 2" key="1">
    <citation type="submission" date="2018-09" db="EMBL/GenBank/DDBJ databases">
        <authorList>
            <person name="Livingstone P.G."/>
            <person name="Whitworth D.E."/>
        </authorList>
    </citation>
    <scope>NUCLEOTIDE SEQUENCE [LARGE SCALE GENOMIC DNA]</scope>
    <source>
        <strain evidence="1 2">CA031B</strain>
    </source>
</reference>
<keyword evidence="1" id="KW-0808">Transferase</keyword>
<evidence type="ECO:0000313" key="1">
    <source>
        <dbReference type="EMBL" id="RKH80154.1"/>
    </source>
</evidence>
<feature type="non-terminal residue" evidence="1">
    <location>
        <position position="110"/>
    </location>
</feature>
<dbReference type="SUPFAM" id="SSF141571">
    <property type="entry name" value="Pentapeptide repeat-like"/>
    <property type="match status" value="1"/>
</dbReference>
<evidence type="ECO:0000313" key="2">
    <source>
        <dbReference type="Proteomes" id="UP000278907"/>
    </source>
</evidence>
<name>A0ABX9Q3F2_9BACT</name>
<sequence length="110" mass="11610">MAAAIRARNANKGMNSSEATSIQTGAIARRAVPVRAMTTMTRGNSGSSAGKAALKLSAEALLIAYAKGKRDFTCHDLSLLSLPRAILSNANFHQSRLHKANLQNANLFSA</sequence>
<protein>
    <submittedName>
        <fullName evidence="1">Serine/threonine protein kinase</fullName>
    </submittedName>
</protein>
<keyword evidence="1" id="KW-0418">Kinase</keyword>
<dbReference type="Pfam" id="PF00805">
    <property type="entry name" value="Pentapeptide"/>
    <property type="match status" value="1"/>
</dbReference>
<keyword evidence="1" id="KW-0723">Serine/threonine-protein kinase</keyword>
<comment type="caution">
    <text evidence="1">The sequence shown here is derived from an EMBL/GenBank/DDBJ whole genome shotgun (WGS) entry which is preliminary data.</text>
</comment>
<accession>A0ABX9Q3F2</accession>
<dbReference type="EMBL" id="RAWI01001125">
    <property type="protein sequence ID" value="RKH80154.1"/>
    <property type="molecule type" value="Genomic_DNA"/>
</dbReference>
<organism evidence="1 2">
    <name type="scientific">Corallococcus praedator</name>
    <dbReference type="NCBI Taxonomy" id="2316724"/>
    <lineage>
        <taxon>Bacteria</taxon>
        <taxon>Pseudomonadati</taxon>
        <taxon>Myxococcota</taxon>
        <taxon>Myxococcia</taxon>
        <taxon>Myxococcales</taxon>
        <taxon>Cystobacterineae</taxon>
        <taxon>Myxococcaceae</taxon>
        <taxon>Corallococcus</taxon>
    </lineage>
</organism>